<organism evidence="2">
    <name type="scientific">freshwater metagenome</name>
    <dbReference type="NCBI Taxonomy" id="449393"/>
    <lineage>
        <taxon>unclassified sequences</taxon>
        <taxon>metagenomes</taxon>
        <taxon>ecological metagenomes</taxon>
    </lineage>
</organism>
<protein>
    <submittedName>
        <fullName evidence="2">Unannotated protein</fullName>
    </submittedName>
</protein>
<evidence type="ECO:0000256" key="1">
    <source>
        <dbReference type="SAM" id="MobiDB-lite"/>
    </source>
</evidence>
<accession>A0A6J6JNW5</accession>
<reference evidence="2" key="1">
    <citation type="submission" date="2020-05" db="EMBL/GenBank/DDBJ databases">
        <authorList>
            <person name="Chiriac C."/>
            <person name="Salcher M."/>
            <person name="Ghai R."/>
            <person name="Kavagutti S V."/>
        </authorList>
    </citation>
    <scope>NUCLEOTIDE SEQUENCE</scope>
</reference>
<sequence>MSDNWHSGHQVPGPHTGSQQRLVRVAECGLCDRQGLLFTQGPSKSDRAQRVQQLLGPSRWSVERNRRELRGGVAESLAGPVGLIDSCVGQPCQKLCPTVLGHSSPNQLRALIDERGRDVAGEKRFVLNHSLQKSDVGGDSANPELGQTAPRAGHGGREIAATRCHLRQQ</sequence>
<dbReference type="AlphaFoldDB" id="A0A6J6JNW5"/>
<evidence type="ECO:0000313" key="2">
    <source>
        <dbReference type="EMBL" id="CAB4638115.1"/>
    </source>
</evidence>
<dbReference type="EMBL" id="CAEZVY010000022">
    <property type="protein sequence ID" value="CAB4638115.1"/>
    <property type="molecule type" value="Genomic_DNA"/>
</dbReference>
<gene>
    <name evidence="2" type="ORF">UFOPK2158_00333</name>
</gene>
<feature type="region of interest" description="Disordered" evidence="1">
    <location>
        <begin position="132"/>
        <end position="161"/>
    </location>
</feature>
<proteinExistence type="predicted"/>
<name>A0A6J6JNW5_9ZZZZ</name>